<dbReference type="Gene3D" id="6.10.140.1410">
    <property type="match status" value="1"/>
</dbReference>
<accession>A0AA37GBI0</accession>
<dbReference type="Gene3D" id="3.40.47.10">
    <property type="match status" value="2"/>
</dbReference>
<feature type="domain" description="Beta-ketoacyl synthase C-terminal" evidence="1">
    <location>
        <begin position="40"/>
        <end position="94"/>
    </location>
</feature>
<dbReference type="Pfam" id="PF02801">
    <property type="entry name" value="Ketoacyl-synt_C"/>
    <property type="match status" value="1"/>
</dbReference>
<dbReference type="AlphaFoldDB" id="A0AA37GBI0"/>
<dbReference type="Proteomes" id="UP001055172">
    <property type="component" value="Unassembled WGS sequence"/>
</dbReference>
<reference evidence="2 3" key="1">
    <citation type="submission" date="2021-07" db="EMBL/GenBank/DDBJ databases">
        <title>Genome data of Colletotrichum spaethianum.</title>
        <authorList>
            <person name="Utami Y.D."/>
            <person name="Hiruma K."/>
        </authorList>
    </citation>
    <scope>NUCLEOTIDE SEQUENCE [LARGE SCALE GENOMIC DNA]</scope>
    <source>
        <strain evidence="2 3">MAFF 242679</strain>
    </source>
</reference>
<dbReference type="InterPro" id="IPR014031">
    <property type="entry name" value="Ketoacyl_synth_C"/>
</dbReference>
<evidence type="ECO:0000313" key="3">
    <source>
        <dbReference type="Proteomes" id="UP001055172"/>
    </source>
</evidence>
<name>A0AA37GBI0_9PEZI</name>
<dbReference type="GO" id="GO:0016746">
    <property type="term" value="F:acyltransferase activity"/>
    <property type="evidence" value="ECO:0007669"/>
    <property type="project" value="InterPro"/>
</dbReference>
<gene>
    <name evidence="2" type="ORF">ColLi_00467</name>
</gene>
<keyword evidence="3" id="KW-1185">Reference proteome</keyword>
<evidence type="ECO:0000259" key="1">
    <source>
        <dbReference type="Pfam" id="PF02801"/>
    </source>
</evidence>
<dbReference type="InterPro" id="IPR016039">
    <property type="entry name" value="Thiolase-like"/>
</dbReference>
<dbReference type="EMBL" id="BPPX01000001">
    <property type="protein sequence ID" value="GJC77629.1"/>
    <property type="molecule type" value="Genomic_DNA"/>
</dbReference>
<comment type="caution">
    <text evidence="2">The sequence shown here is derived from an EMBL/GenBank/DDBJ whole genome shotgun (WGS) entry which is preliminary data.</text>
</comment>
<evidence type="ECO:0000313" key="2">
    <source>
        <dbReference type="EMBL" id="GJC77629.1"/>
    </source>
</evidence>
<sequence>MPTEVEIAEHYKKQIEDDVEHSIKEAQGRYGNNFWRREPSISPLSLHGTSTKENDFNETAVIQSQLGWLGRTKGNVLPYVLEKSLLGHGKGAAGPGHPLLPSRTYKNAAELKAFSVTSFGFGQKGAQVVGVNSRYLVATLSEQEYEVYRSRARRRERGATKAVQEATYGGTLVKVKEASVYEDEDLEKILLSR</sequence>
<proteinExistence type="predicted"/>
<organism evidence="2 3">
    <name type="scientific">Colletotrichum liriopes</name>
    <dbReference type="NCBI Taxonomy" id="708192"/>
    <lineage>
        <taxon>Eukaryota</taxon>
        <taxon>Fungi</taxon>
        <taxon>Dikarya</taxon>
        <taxon>Ascomycota</taxon>
        <taxon>Pezizomycotina</taxon>
        <taxon>Sordariomycetes</taxon>
        <taxon>Hypocreomycetidae</taxon>
        <taxon>Glomerellales</taxon>
        <taxon>Glomerellaceae</taxon>
        <taxon>Colletotrichum</taxon>
        <taxon>Colletotrichum spaethianum species complex</taxon>
    </lineage>
</organism>
<dbReference type="SUPFAM" id="SSF53901">
    <property type="entry name" value="Thiolase-like"/>
    <property type="match status" value="1"/>
</dbReference>
<protein>
    <submittedName>
        <fullName evidence="2">Fatty acid synthase subunit alpha</fullName>
    </submittedName>
</protein>